<feature type="domain" description="AAA-ATPase-like" evidence="1">
    <location>
        <begin position="45"/>
        <end position="146"/>
    </location>
</feature>
<comment type="caution">
    <text evidence="2">The sequence shown here is derived from an EMBL/GenBank/DDBJ whole genome shotgun (WGS) entry which is preliminary data.</text>
</comment>
<evidence type="ECO:0000313" key="2">
    <source>
        <dbReference type="EMBL" id="MCU6767330.1"/>
    </source>
</evidence>
<dbReference type="Proteomes" id="UP001652409">
    <property type="component" value="Unassembled WGS sequence"/>
</dbReference>
<accession>A0ABT2TYL9</accession>
<protein>
    <submittedName>
        <fullName evidence="2">AAA family ATPase</fullName>
    </submittedName>
</protein>
<gene>
    <name evidence="2" type="ORF">OCV61_18415</name>
</gene>
<evidence type="ECO:0000313" key="3">
    <source>
        <dbReference type="Proteomes" id="UP001652409"/>
    </source>
</evidence>
<dbReference type="Pfam" id="PF09820">
    <property type="entry name" value="AAA-ATPase_like"/>
    <property type="match status" value="1"/>
</dbReference>
<keyword evidence="3" id="KW-1185">Reference proteome</keyword>
<dbReference type="PANTHER" id="PTHR34825">
    <property type="entry name" value="CONSERVED PROTEIN, WITH A WEAK D-GALACTARATE DEHYDRATASE/ALTRONATE HYDROLASE DOMAIN"/>
    <property type="match status" value="1"/>
</dbReference>
<dbReference type="PANTHER" id="PTHR34825:SF1">
    <property type="entry name" value="AAA-ATPASE-LIKE DOMAIN-CONTAINING PROTEIN"/>
    <property type="match status" value="1"/>
</dbReference>
<evidence type="ECO:0000259" key="1">
    <source>
        <dbReference type="Pfam" id="PF09820"/>
    </source>
</evidence>
<dbReference type="InterPro" id="IPR018631">
    <property type="entry name" value="AAA-ATPase-like_dom"/>
</dbReference>
<dbReference type="RefSeq" id="WP_262583447.1">
    <property type="nucleotide sequence ID" value="NZ_JAOQJL010000081.1"/>
</dbReference>
<dbReference type="EMBL" id="JAOQJL010000081">
    <property type="protein sequence ID" value="MCU6767330.1"/>
    <property type="molecule type" value="Genomic_DNA"/>
</dbReference>
<reference evidence="2 3" key="1">
    <citation type="journal article" date="2021" name="ISME Commun">
        <title>Automated analysis of genomic sequences facilitates high-throughput and comprehensive description of bacteria.</title>
        <authorList>
            <person name="Hitch T.C.A."/>
        </authorList>
    </citation>
    <scope>NUCLEOTIDE SEQUENCE [LARGE SCALE GENOMIC DNA]</scope>
    <source>
        <strain evidence="2 3">Sanger_23</strain>
    </source>
</reference>
<name>A0ABT2TYL9_9FIRM</name>
<organism evidence="2 3">
    <name type="scientific">Blautia ammoniilytica</name>
    <dbReference type="NCBI Taxonomy" id="2981782"/>
    <lineage>
        <taxon>Bacteria</taxon>
        <taxon>Bacillati</taxon>
        <taxon>Bacillota</taxon>
        <taxon>Clostridia</taxon>
        <taxon>Lachnospirales</taxon>
        <taxon>Lachnospiraceae</taxon>
        <taxon>Blautia</taxon>
    </lineage>
</organism>
<proteinExistence type="predicted"/>
<sequence>MSKKPPLQNLRFKWWEHVTTWEETIAAITDVFAKETQRHEELRGSEKCDEYDKQVYQNLAEGKINEVKLSSALLDLSSMIRKHYGIAPVIIIDEYDTPIQQGYMKDYYDKIILFMRNFFSGGFKDNKNLSFGFLTGILRVAKESIFSGMNNLAIYSVLDNKYSSYFGFILVRFLVKRMQKCTSV</sequence>